<dbReference type="EMBL" id="UINC01000810">
    <property type="protein sequence ID" value="SUZ61520.1"/>
    <property type="molecule type" value="Genomic_DNA"/>
</dbReference>
<proteinExistence type="inferred from homology"/>
<evidence type="ECO:0000256" key="7">
    <source>
        <dbReference type="ARBA" id="ARBA00029731"/>
    </source>
</evidence>
<dbReference type="Gene3D" id="3.30.930.10">
    <property type="entry name" value="Bira Bifunctional Protein, Domain 2"/>
    <property type="match status" value="1"/>
</dbReference>
<name>A0A381P3S9_9ZZZZ</name>
<dbReference type="InterPro" id="IPR004499">
    <property type="entry name" value="Pro-tRNA-ligase_IIa_arc-type"/>
</dbReference>
<dbReference type="GO" id="GO:0005737">
    <property type="term" value="C:cytoplasm"/>
    <property type="evidence" value="ECO:0007669"/>
    <property type="project" value="InterPro"/>
</dbReference>
<keyword evidence="3" id="KW-0547">Nucleotide-binding</keyword>
<organism evidence="10">
    <name type="scientific">marine metagenome</name>
    <dbReference type="NCBI Taxonomy" id="408172"/>
    <lineage>
        <taxon>unclassified sequences</taxon>
        <taxon>metagenomes</taxon>
        <taxon>ecological metagenomes</taxon>
    </lineage>
</organism>
<evidence type="ECO:0000256" key="5">
    <source>
        <dbReference type="ARBA" id="ARBA00022917"/>
    </source>
</evidence>
<dbReference type="InterPro" id="IPR006195">
    <property type="entry name" value="aa-tRNA-synth_II"/>
</dbReference>
<dbReference type="HAMAP" id="MF_01571">
    <property type="entry name" value="Pro_tRNA_synth_type3"/>
    <property type="match status" value="1"/>
</dbReference>
<dbReference type="GO" id="GO:0004827">
    <property type="term" value="F:proline-tRNA ligase activity"/>
    <property type="evidence" value="ECO:0007669"/>
    <property type="project" value="UniProtKB-EC"/>
</dbReference>
<dbReference type="SUPFAM" id="SSF64586">
    <property type="entry name" value="C-terminal domain of ProRS"/>
    <property type="match status" value="1"/>
</dbReference>
<dbReference type="Pfam" id="PF09180">
    <property type="entry name" value="ProRS-C_1"/>
    <property type="match status" value="1"/>
</dbReference>
<keyword evidence="6" id="KW-0030">Aminoacyl-tRNA synthetase</keyword>
<dbReference type="InterPro" id="IPR002314">
    <property type="entry name" value="aa-tRNA-synt_IIb"/>
</dbReference>
<keyword evidence="2" id="KW-0436">Ligase</keyword>
<dbReference type="Gene3D" id="3.30.110.30">
    <property type="entry name" value="C-terminal domain of ProRS"/>
    <property type="match status" value="1"/>
</dbReference>
<accession>A0A381P3S9</accession>
<keyword evidence="4" id="KW-0067">ATP-binding</keyword>
<dbReference type="InterPro" id="IPR036621">
    <property type="entry name" value="Anticodon-bd_dom_sf"/>
</dbReference>
<dbReference type="InterPro" id="IPR016061">
    <property type="entry name" value="Pro-tRNA_ligase_II_C"/>
</dbReference>
<evidence type="ECO:0000313" key="10">
    <source>
        <dbReference type="EMBL" id="SUZ61520.1"/>
    </source>
</evidence>
<dbReference type="InterPro" id="IPR004154">
    <property type="entry name" value="Anticodon-bd"/>
</dbReference>
<dbReference type="InterPro" id="IPR002316">
    <property type="entry name" value="Pro-tRNA-ligase_IIa"/>
</dbReference>
<dbReference type="Pfam" id="PF00587">
    <property type="entry name" value="tRNA-synt_2b"/>
    <property type="match status" value="1"/>
</dbReference>
<dbReference type="InterPro" id="IPR045864">
    <property type="entry name" value="aa-tRNA-synth_II/BPL/LPL"/>
</dbReference>
<dbReference type="InterPro" id="IPR017449">
    <property type="entry name" value="Pro-tRNA_synth_II"/>
</dbReference>
<dbReference type="GO" id="GO:0017101">
    <property type="term" value="C:aminoacyl-tRNA synthetase multienzyme complex"/>
    <property type="evidence" value="ECO:0007669"/>
    <property type="project" value="TreeGrafter"/>
</dbReference>
<dbReference type="FunFam" id="3.30.930.10:FF:000023">
    <property type="entry name" value="Proline--tRNA ligase"/>
    <property type="match status" value="1"/>
</dbReference>
<evidence type="ECO:0000256" key="6">
    <source>
        <dbReference type="ARBA" id="ARBA00023146"/>
    </source>
</evidence>
<dbReference type="CDD" id="cd00778">
    <property type="entry name" value="ProRS_core_arch_euk"/>
    <property type="match status" value="1"/>
</dbReference>
<comment type="catalytic activity">
    <reaction evidence="8">
        <text>tRNA(Pro) + L-proline + ATP = L-prolyl-tRNA(Pro) + AMP + diphosphate</text>
        <dbReference type="Rhea" id="RHEA:14305"/>
        <dbReference type="Rhea" id="RHEA-COMP:9700"/>
        <dbReference type="Rhea" id="RHEA-COMP:9702"/>
        <dbReference type="ChEBI" id="CHEBI:30616"/>
        <dbReference type="ChEBI" id="CHEBI:33019"/>
        <dbReference type="ChEBI" id="CHEBI:60039"/>
        <dbReference type="ChEBI" id="CHEBI:78442"/>
        <dbReference type="ChEBI" id="CHEBI:78532"/>
        <dbReference type="ChEBI" id="CHEBI:456215"/>
        <dbReference type="EC" id="6.1.1.15"/>
    </reaction>
</comment>
<evidence type="ECO:0000256" key="8">
    <source>
        <dbReference type="ARBA" id="ARBA00047671"/>
    </source>
</evidence>
<evidence type="ECO:0000256" key="2">
    <source>
        <dbReference type="ARBA" id="ARBA00022598"/>
    </source>
</evidence>
<dbReference type="Pfam" id="PF03129">
    <property type="entry name" value="HGTP_anticodon"/>
    <property type="match status" value="1"/>
</dbReference>
<dbReference type="InterPro" id="IPR033721">
    <property type="entry name" value="ProRS_core_arch_euk"/>
</dbReference>
<dbReference type="SMART" id="SM00946">
    <property type="entry name" value="ProRS-C_1"/>
    <property type="match status" value="1"/>
</dbReference>
<dbReference type="GO" id="GO:0006433">
    <property type="term" value="P:prolyl-tRNA aminoacylation"/>
    <property type="evidence" value="ECO:0007669"/>
    <property type="project" value="InterPro"/>
</dbReference>
<dbReference type="PANTHER" id="PTHR43382:SF2">
    <property type="entry name" value="BIFUNCTIONAL GLUTAMATE_PROLINE--TRNA LIGASE"/>
    <property type="match status" value="1"/>
</dbReference>
<feature type="domain" description="Aminoacyl-transfer RNA synthetases class-II family profile" evidence="9">
    <location>
        <begin position="34"/>
        <end position="282"/>
    </location>
</feature>
<dbReference type="NCBIfam" id="TIGR00408">
    <property type="entry name" value="proS_fam_I"/>
    <property type="match status" value="1"/>
</dbReference>
<keyword evidence="5" id="KW-0648">Protein biosynthesis</keyword>
<dbReference type="Gene3D" id="3.40.50.800">
    <property type="entry name" value="Anticodon-binding domain"/>
    <property type="match status" value="1"/>
</dbReference>
<reference evidence="10" key="1">
    <citation type="submission" date="2018-05" db="EMBL/GenBank/DDBJ databases">
        <authorList>
            <person name="Lanie J.A."/>
            <person name="Ng W.-L."/>
            <person name="Kazmierczak K.M."/>
            <person name="Andrzejewski T.M."/>
            <person name="Davidsen T.M."/>
            <person name="Wayne K.J."/>
            <person name="Tettelin H."/>
            <person name="Glass J.I."/>
            <person name="Rusch D."/>
            <person name="Podicherti R."/>
            <person name="Tsui H.-C.T."/>
            <person name="Winkler M.E."/>
        </authorList>
    </citation>
    <scope>NUCLEOTIDE SEQUENCE</scope>
</reference>
<dbReference type="GO" id="GO:0005524">
    <property type="term" value="F:ATP binding"/>
    <property type="evidence" value="ECO:0007669"/>
    <property type="project" value="UniProtKB-KW"/>
</dbReference>
<dbReference type="EC" id="6.1.1.15" evidence="1"/>
<evidence type="ECO:0000256" key="3">
    <source>
        <dbReference type="ARBA" id="ARBA00022741"/>
    </source>
</evidence>
<dbReference type="PROSITE" id="PS50862">
    <property type="entry name" value="AA_TRNA_LIGASE_II"/>
    <property type="match status" value="1"/>
</dbReference>
<protein>
    <recommendedName>
        <fullName evidence="1">proline--tRNA ligase</fullName>
        <ecNumber evidence="1">6.1.1.15</ecNumber>
    </recommendedName>
    <alternativeName>
        <fullName evidence="7">Prolyl-tRNA synthetase</fullName>
    </alternativeName>
</protein>
<evidence type="ECO:0000259" key="9">
    <source>
        <dbReference type="PROSITE" id="PS50862"/>
    </source>
</evidence>
<dbReference type="PRINTS" id="PR01046">
    <property type="entry name" value="TRNASYNTHPRO"/>
</dbReference>
<dbReference type="PANTHER" id="PTHR43382">
    <property type="entry name" value="PROLYL-TRNA SYNTHETASE"/>
    <property type="match status" value="1"/>
</dbReference>
<dbReference type="AlphaFoldDB" id="A0A381P3S9"/>
<evidence type="ECO:0000256" key="1">
    <source>
        <dbReference type="ARBA" id="ARBA00012831"/>
    </source>
</evidence>
<dbReference type="SUPFAM" id="SSF52954">
    <property type="entry name" value="Class II aaRS ABD-related"/>
    <property type="match status" value="1"/>
</dbReference>
<dbReference type="SUPFAM" id="SSF55681">
    <property type="entry name" value="Class II aaRS and biotin synthetases"/>
    <property type="match status" value="1"/>
</dbReference>
<sequence length="486" mass="54897">MGNNKQLTSQSEDFSAWYNEVVLRAELADHSPVRGSMVIRPWGYGIWEHMQSALDTMFKETGHENAYFPLLIPMSFIEREKEHIEGFAPELAIVTRAGGKELEEPYVVRPTSETIIYSMYAKWVQSYRDLPVLMNQWANVMRWEMRTRLFLRTSEFLWQEGHTAHATAGEAEEETLLILELYRKFMDEWLAMPPITGLKSDSEKFAGAVNSYSCEALMKDKKALQAGTSHFLGQNFSKQFELTFQSEDGAEEYAWNTSWGVSTRLIGGVVMTHGDDSGLVIPPRLAPTQVVIIPILAGEETSGVLEKADEVLGRLKKLGVRAKIDSRDNLSPGAKYFEWERKGVPFRVEIGPKDLQNEQLALVRRLTPEGENRKAFLPETEAITKLPEKLEYFQDDLLEAARTRRDDSTVRGVNSFGELKEAFDSGAGFVYTGWSGNPAVEDTVKEQLKATIRVLPGEEFLSESPPRKCVSGDTDSVTEVVWARAY</sequence>
<evidence type="ECO:0000256" key="4">
    <source>
        <dbReference type="ARBA" id="ARBA00022840"/>
    </source>
</evidence>
<gene>
    <name evidence="10" type="ORF">METZ01_LOCUS14374</name>
</gene>